<dbReference type="Gene3D" id="2.40.30.10">
    <property type="entry name" value="Translation factors"/>
    <property type="match status" value="1"/>
</dbReference>
<evidence type="ECO:0000259" key="2">
    <source>
        <dbReference type="PROSITE" id="PS51384"/>
    </source>
</evidence>
<dbReference type="AlphaFoldDB" id="A0A0G3EKS3"/>
<dbReference type="RefSeq" id="WP_047213165.1">
    <property type="nucleotide sequence ID" value="NZ_CP011568.3"/>
</dbReference>
<dbReference type="InterPro" id="IPR039261">
    <property type="entry name" value="FNR_nucleotide-bd"/>
</dbReference>
<reference evidence="4" key="1">
    <citation type="submission" date="2015-06" db="EMBL/GenBank/DDBJ databases">
        <authorList>
            <person name="Lim Y.L."/>
            <person name="Ee R."/>
            <person name="Yong D."/>
            <person name="How K.Y."/>
            <person name="Yin W.F."/>
            <person name="Chan K.G."/>
        </authorList>
    </citation>
    <scope>NUCLEOTIDE SEQUENCE [LARGE SCALE GENOMIC DNA]</scope>
    <source>
        <strain evidence="4">DSM 25325</strain>
    </source>
</reference>
<dbReference type="PANTHER" id="PTHR30157:SF0">
    <property type="entry name" value="NADPH-DEPENDENT FERRIC-CHELATE REDUCTASE"/>
    <property type="match status" value="1"/>
</dbReference>
<dbReference type="Pfam" id="PF08021">
    <property type="entry name" value="FAD_binding_9"/>
    <property type="match status" value="1"/>
</dbReference>
<dbReference type="OrthoDB" id="9814826at2"/>
<dbReference type="Pfam" id="PF04954">
    <property type="entry name" value="SIP"/>
    <property type="match status" value="1"/>
</dbReference>
<proteinExistence type="inferred from homology"/>
<dbReference type="SUPFAM" id="SSF63380">
    <property type="entry name" value="Riboflavin synthase domain-like"/>
    <property type="match status" value="1"/>
</dbReference>
<evidence type="ECO:0000256" key="1">
    <source>
        <dbReference type="ARBA" id="ARBA00035644"/>
    </source>
</evidence>
<keyword evidence="4" id="KW-1185">Reference proteome</keyword>
<dbReference type="GO" id="GO:0016491">
    <property type="term" value="F:oxidoreductase activity"/>
    <property type="evidence" value="ECO:0007669"/>
    <property type="project" value="InterPro"/>
</dbReference>
<sequence>MENAIGTRRVRRVRYELQHREVEVARVEALGPNFVTITFTGEALEGFASDSFDDHIKLMVLDAQGEPVGRHYTPRRFDAAARELTIEFARHGAGAASAWARSTRPGEPAIVAGPRGSLIIPTDYDWHLLAGDATALPAISRRLEELPANARAIVVALGEPGDRREFASRAQCDVRWVTGADAFLATLGALRLPPGEGFAWCAGEAAVMAKTREILLREHGLPKEAMRVAAYWKQGASSFHEHLE</sequence>
<dbReference type="InterPro" id="IPR017927">
    <property type="entry name" value="FAD-bd_FR_type"/>
</dbReference>
<dbReference type="InterPro" id="IPR017938">
    <property type="entry name" value="Riboflavin_synthase-like_b-brl"/>
</dbReference>
<dbReference type="InterPro" id="IPR013113">
    <property type="entry name" value="SIP_FAD-bd"/>
</dbReference>
<evidence type="ECO:0000313" key="4">
    <source>
        <dbReference type="Proteomes" id="UP000036700"/>
    </source>
</evidence>
<dbReference type="PATRIC" id="fig|445709.3.peg.900"/>
<feature type="domain" description="FAD-binding FR-type" evidence="2">
    <location>
        <begin position="17"/>
        <end position="121"/>
    </location>
</feature>
<dbReference type="PANTHER" id="PTHR30157">
    <property type="entry name" value="FERRIC REDUCTASE, NADPH-DEPENDENT"/>
    <property type="match status" value="1"/>
</dbReference>
<dbReference type="Proteomes" id="UP000036700">
    <property type="component" value="Chromosome"/>
</dbReference>
<dbReference type="CDD" id="cd06193">
    <property type="entry name" value="siderophore_interacting"/>
    <property type="match status" value="1"/>
</dbReference>
<dbReference type="InterPro" id="IPR039374">
    <property type="entry name" value="SIP_fam"/>
</dbReference>
<gene>
    <name evidence="3" type="ORF">ABW99_04205</name>
</gene>
<dbReference type="EMBL" id="CP011568">
    <property type="protein sequence ID" value="AKJ67545.1"/>
    <property type="molecule type" value="Genomic_DNA"/>
</dbReference>
<protein>
    <submittedName>
        <fullName evidence="3">FAD-binding protein</fullName>
    </submittedName>
</protein>
<dbReference type="Gene3D" id="3.40.50.80">
    <property type="entry name" value="Nucleotide-binding domain of ferredoxin-NADP reductase (FNR) module"/>
    <property type="match status" value="1"/>
</dbReference>
<organism evidence="3 4">
    <name type="scientific">Pandoraea thiooxydans</name>
    <dbReference type="NCBI Taxonomy" id="445709"/>
    <lineage>
        <taxon>Bacteria</taxon>
        <taxon>Pseudomonadati</taxon>
        <taxon>Pseudomonadota</taxon>
        <taxon>Betaproteobacteria</taxon>
        <taxon>Burkholderiales</taxon>
        <taxon>Burkholderiaceae</taxon>
        <taxon>Pandoraea</taxon>
    </lineage>
</organism>
<dbReference type="KEGG" id="ptx:ABW99_04205"/>
<dbReference type="STRING" id="445709.ABW99_04205"/>
<name>A0A0G3EKS3_9BURK</name>
<comment type="similarity">
    <text evidence="1">Belongs to the SIP oxidoreductase family.</text>
</comment>
<dbReference type="PROSITE" id="PS51384">
    <property type="entry name" value="FAD_FR"/>
    <property type="match status" value="1"/>
</dbReference>
<evidence type="ECO:0000313" key="3">
    <source>
        <dbReference type="EMBL" id="AKJ67545.1"/>
    </source>
</evidence>
<dbReference type="InterPro" id="IPR007037">
    <property type="entry name" value="SIP_rossman_dom"/>
</dbReference>
<accession>A0A0G3EKS3</accession>